<dbReference type="RefSeq" id="WP_118201088.1">
    <property type="nucleotide sequence ID" value="NZ_CATKVV010000003.1"/>
</dbReference>
<dbReference type="EMBL" id="QRIN01000039">
    <property type="protein sequence ID" value="RHG64874.1"/>
    <property type="molecule type" value="Genomic_DNA"/>
</dbReference>
<sequence length="139" mass="16403">MTKKISLIFFFLFFIQYFIGHQSNMLAKGIKSYVGKFELSDMKISLRLTIEDNRNGTLNISKWIKSKGKKYKIEEFYFTSFEADTLILSGELLYDIKYLVKKQKRSCFIYPINSLPDGVLFCDENTKRIELIEKKHSNK</sequence>
<dbReference type="AlphaFoldDB" id="A0A3R6G506"/>
<gene>
    <name evidence="1" type="ORF">DW250_09870</name>
</gene>
<evidence type="ECO:0000313" key="1">
    <source>
        <dbReference type="EMBL" id="RHG64874.1"/>
    </source>
</evidence>
<name>A0A3R6G506_9BACT</name>
<proteinExistence type="predicted"/>
<accession>A0A3R6G506</accession>
<evidence type="ECO:0000313" key="2">
    <source>
        <dbReference type="Proteomes" id="UP000286501"/>
    </source>
</evidence>
<comment type="caution">
    <text evidence="1">The sequence shown here is derived from an EMBL/GenBank/DDBJ whole genome shotgun (WGS) entry which is preliminary data.</text>
</comment>
<organism evidence="1 2">
    <name type="scientific">Segatella copri</name>
    <dbReference type="NCBI Taxonomy" id="165179"/>
    <lineage>
        <taxon>Bacteria</taxon>
        <taxon>Pseudomonadati</taxon>
        <taxon>Bacteroidota</taxon>
        <taxon>Bacteroidia</taxon>
        <taxon>Bacteroidales</taxon>
        <taxon>Prevotellaceae</taxon>
        <taxon>Segatella</taxon>
    </lineage>
</organism>
<protein>
    <submittedName>
        <fullName evidence="1">Uncharacterized protein</fullName>
    </submittedName>
</protein>
<dbReference type="Proteomes" id="UP000286501">
    <property type="component" value="Unassembled WGS sequence"/>
</dbReference>
<reference evidence="1 2" key="1">
    <citation type="submission" date="2018-08" db="EMBL/GenBank/DDBJ databases">
        <title>A genome reference for cultivated species of the human gut microbiota.</title>
        <authorList>
            <person name="Zou Y."/>
            <person name="Xue W."/>
            <person name="Luo G."/>
        </authorList>
    </citation>
    <scope>NUCLEOTIDE SEQUENCE [LARGE SCALE GENOMIC DNA]</scope>
    <source>
        <strain evidence="1 2">AM22-1</strain>
    </source>
</reference>